<organism evidence="2 3">
    <name type="scientific">Ascidiaceihabitans donghaensis</name>
    <dbReference type="NCBI Taxonomy" id="1510460"/>
    <lineage>
        <taxon>Bacteria</taxon>
        <taxon>Pseudomonadati</taxon>
        <taxon>Pseudomonadota</taxon>
        <taxon>Alphaproteobacteria</taxon>
        <taxon>Rhodobacterales</taxon>
        <taxon>Paracoccaceae</taxon>
        <taxon>Ascidiaceihabitans</taxon>
    </lineage>
</organism>
<feature type="transmembrane region" description="Helical" evidence="1">
    <location>
        <begin position="42"/>
        <end position="60"/>
    </location>
</feature>
<evidence type="ECO:0000313" key="3">
    <source>
        <dbReference type="Proteomes" id="UP000244880"/>
    </source>
</evidence>
<accession>A0A2R8BBX7</accession>
<evidence type="ECO:0000256" key="1">
    <source>
        <dbReference type="SAM" id="Phobius"/>
    </source>
</evidence>
<evidence type="ECO:0008006" key="4">
    <source>
        <dbReference type="Google" id="ProtNLM"/>
    </source>
</evidence>
<dbReference type="Proteomes" id="UP000244880">
    <property type="component" value="Unassembled WGS sequence"/>
</dbReference>
<name>A0A2R8BBX7_9RHOB</name>
<evidence type="ECO:0000313" key="2">
    <source>
        <dbReference type="EMBL" id="SPH20427.1"/>
    </source>
</evidence>
<gene>
    <name evidence="2" type="ORF">ASD8599_01163</name>
</gene>
<proteinExistence type="predicted"/>
<feature type="transmembrane region" description="Helical" evidence="1">
    <location>
        <begin position="12"/>
        <end position="30"/>
    </location>
</feature>
<keyword evidence="3" id="KW-1185">Reference proteome</keyword>
<feature type="transmembrane region" description="Helical" evidence="1">
    <location>
        <begin position="137"/>
        <end position="156"/>
    </location>
</feature>
<keyword evidence="1" id="KW-1133">Transmembrane helix</keyword>
<feature type="transmembrane region" description="Helical" evidence="1">
    <location>
        <begin position="66"/>
        <end position="84"/>
    </location>
</feature>
<protein>
    <recommendedName>
        <fullName evidence="4">Cobalamin biosynthesis protein CobQ</fullName>
    </recommendedName>
</protein>
<reference evidence="2 3" key="1">
    <citation type="submission" date="2018-03" db="EMBL/GenBank/DDBJ databases">
        <authorList>
            <person name="Keele B.F."/>
        </authorList>
    </citation>
    <scope>NUCLEOTIDE SEQUENCE [LARGE SCALE GENOMIC DNA]</scope>
    <source>
        <strain evidence="2 3">CECT 8599</strain>
    </source>
</reference>
<keyword evidence="1" id="KW-0472">Membrane</keyword>
<dbReference type="AlphaFoldDB" id="A0A2R8BBX7"/>
<dbReference type="EMBL" id="OMOR01000001">
    <property type="protein sequence ID" value="SPH20427.1"/>
    <property type="molecule type" value="Genomic_DNA"/>
</dbReference>
<keyword evidence="1" id="KW-0812">Transmembrane</keyword>
<sequence length="165" mass="18351">MFGAVLPDLSLYVLAGGALFLFDLPPAYVFGELYFSELWQSIFAVDNSFVVWAALLAAALWSRQAWAIAICGAAILHLALDFPLHHDDGRAHFWPLTSWVFESPYSYWDRHHGAHWVAPIEAAAATVSAGVLWKRQLPVWAASLVGALLVAELWVVRQWLFVFGG</sequence>